<feature type="compositionally biased region" description="Low complexity" evidence="1">
    <location>
        <begin position="400"/>
        <end position="411"/>
    </location>
</feature>
<dbReference type="PANTHER" id="PTHR28089:SF1">
    <property type="entry name" value="PROTEIN ZDS1-RELATED"/>
    <property type="match status" value="1"/>
</dbReference>
<feature type="compositionally biased region" description="Polar residues" evidence="1">
    <location>
        <begin position="465"/>
        <end position="489"/>
    </location>
</feature>
<dbReference type="SMART" id="SM01327">
    <property type="entry name" value="Zds_C"/>
    <property type="match status" value="1"/>
</dbReference>
<dbReference type="GO" id="GO:0010971">
    <property type="term" value="P:positive regulation of G2/M transition of mitotic cell cycle"/>
    <property type="evidence" value="ECO:0007669"/>
    <property type="project" value="TreeGrafter"/>
</dbReference>
<feature type="compositionally biased region" description="Polar residues" evidence="1">
    <location>
        <begin position="505"/>
        <end position="515"/>
    </location>
</feature>
<evidence type="ECO:0000313" key="4">
    <source>
        <dbReference type="Proteomes" id="UP001201980"/>
    </source>
</evidence>
<dbReference type="Pfam" id="PF08632">
    <property type="entry name" value="Zds_C"/>
    <property type="match status" value="1"/>
</dbReference>
<feature type="region of interest" description="Disordered" evidence="1">
    <location>
        <begin position="765"/>
        <end position="803"/>
    </location>
</feature>
<dbReference type="GO" id="GO:0030010">
    <property type="term" value="P:establishment of cell polarity"/>
    <property type="evidence" value="ECO:0007669"/>
    <property type="project" value="TreeGrafter"/>
</dbReference>
<dbReference type="AlphaFoldDB" id="A0AAD5RLU1"/>
<accession>A0AAD5RLU1</accession>
<evidence type="ECO:0000256" key="1">
    <source>
        <dbReference type="SAM" id="MobiDB-lite"/>
    </source>
</evidence>
<gene>
    <name evidence="3" type="ORF">MKZ38_004224</name>
</gene>
<feature type="compositionally biased region" description="Basic and acidic residues" evidence="1">
    <location>
        <begin position="516"/>
        <end position="526"/>
    </location>
</feature>
<proteinExistence type="predicted"/>
<feature type="compositionally biased region" description="Gly residues" evidence="1">
    <location>
        <begin position="856"/>
        <end position="867"/>
    </location>
</feature>
<feature type="compositionally biased region" description="Polar residues" evidence="1">
    <location>
        <begin position="65"/>
        <end position="77"/>
    </location>
</feature>
<sequence length="891" mass="99473">MYDDSEDSPSDSRPNSLVGIVNDGSNTRERTFASVPILGTPTPPSSSSGLHPLAAASQESPRLLRTTSDQSTVSAQAGPNGIRKSMTFPARMTNHGNTRGGAYEGSMRSPLSPTLKDVEDSPGSQFPLTNIENPNDIAQELSNLQALRRMSMDVGNTTTDPDLMFSSNALMSVPSTAPSGDDDGTDPSRLLWVPASVHPEISPMEFKTFLERRVTAMKRRSSESSLSVEGIERNDSAASGGLKRKKSMLSKQIDRGSAEGYVDGAERLERKRSLNGTPMPGLTLDELVKDPTKAVQKLQHKESQGKTSMSDDLPILPMAPGMGLRRSTRTTYRKGGSLRNSKGLPFAKRVAQQKASEAEKAELSKIGAPPGYGLNRVQSEPISENFSRPTRAVRRQQKFSQDSTSSTISADSIDDLEDTSISKSEQQQQQQHQQLPARTSSMTSSHSAPQVPRIVETPPIEQDEPQVTQSTRTFPQRSSSQNTDTQGTGTPEELTPRSSKRSVSRPLNTPQSIKQSFRDQRSDHTVNDMAQHPTPLPGSGGTRTDTLTFIPTFSSAEDKKDKKAKKQKEEEVESPSATSSTTAAKSSWKWFKSGGDTKDKKKHQQQEEEKKAKAKVQAEKSQDNARLDVIDNAIGKGRESFAVDRDTTDSKLNEERRKESQKKSSETKKEKDGLFASIFGVNKKKSDKESSKKHHSHRAVSPEPSYHDLRPDVDYNWTRFPLIKERAIYRLAHMKLANPRRSLHSQVLLSNFMYSYLAKVQAMHPQMQVPQSPQQKRLEEERRRKEQEEEYLMEQQMQEDEEQGNIDQYNFEYHRSHNQYGDNPTEEQDGEYDDGGQYYDDDQGRNDGNNPHDSGYGDGYAAQGGRGYYSYDDDEEDQQQQALHQQRGERW</sequence>
<dbReference type="PANTHER" id="PTHR28089">
    <property type="entry name" value="PROTEIN ZDS1-RELATED"/>
    <property type="match status" value="1"/>
</dbReference>
<comment type="caution">
    <text evidence="3">The sequence shown here is derived from an EMBL/GenBank/DDBJ whole genome shotgun (WGS) entry which is preliminary data.</text>
</comment>
<feature type="domain" description="Protein Zds1 C-terminal" evidence="2">
    <location>
        <begin position="709"/>
        <end position="761"/>
    </location>
</feature>
<feature type="compositionally biased region" description="Basic and acidic residues" evidence="1">
    <location>
        <begin position="595"/>
        <end position="629"/>
    </location>
</feature>
<evidence type="ECO:0000259" key="2">
    <source>
        <dbReference type="SMART" id="SM01327"/>
    </source>
</evidence>
<dbReference type="Proteomes" id="UP001201980">
    <property type="component" value="Unassembled WGS sequence"/>
</dbReference>
<dbReference type="InterPro" id="IPR013941">
    <property type="entry name" value="ZDS1_C"/>
</dbReference>
<feature type="compositionally biased region" description="Low complexity" evidence="1">
    <location>
        <begin position="36"/>
        <end position="57"/>
    </location>
</feature>
<dbReference type="GO" id="GO:0005737">
    <property type="term" value="C:cytoplasm"/>
    <property type="evidence" value="ECO:0007669"/>
    <property type="project" value="TreeGrafter"/>
</dbReference>
<dbReference type="InterPro" id="IPR040206">
    <property type="entry name" value="Zds1/2"/>
</dbReference>
<name>A0AAD5RLU1_9PEZI</name>
<feature type="region of interest" description="Disordered" evidence="1">
    <location>
        <begin position="1"/>
        <end position="122"/>
    </location>
</feature>
<feature type="compositionally biased region" description="Basic and acidic residues" evidence="1">
    <location>
        <begin position="636"/>
        <end position="673"/>
    </location>
</feature>
<feature type="compositionally biased region" description="Polar residues" evidence="1">
    <location>
        <begin position="436"/>
        <end position="448"/>
    </location>
</feature>
<feature type="compositionally biased region" description="Polar residues" evidence="1">
    <location>
        <begin position="542"/>
        <end position="555"/>
    </location>
</feature>
<feature type="compositionally biased region" description="Acidic residues" evidence="1">
    <location>
        <begin position="824"/>
        <end position="834"/>
    </location>
</feature>
<dbReference type="EMBL" id="JAKWBI020000248">
    <property type="protein sequence ID" value="KAJ2898006.1"/>
    <property type="molecule type" value="Genomic_DNA"/>
</dbReference>
<feature type="compositionally biased region" description="Polar residues" evidence="1">
    <location>
        <begin position="376"/>
        <end position="388"/>
    </location>
</feature>
<organism evidence="3 4">
    <name type="scientific">Zalerion maritima</name>
    <dbReference type="NCBI Taxonomy" id="339359"/>
    <lineage>
        <taxon>Eukaryota</taxon>
        <taxon>Fungi</taxon>
        <taxon>Dikarya</taxon>
        <taxon>Ascomycota</taxon>
        <taxon>Pezizomycotina</taxon>
        <taxon>Sordariomycetes</taxon>
        <taxon>Lulworthiomycetidae</taxon>
        <taxon>Lulworthiales</taxon>
        <taxon>Lulworthiaceae</taxon>
        <taxon>Zalerion</taxon>
    </lineage>
</organism>
<feature type="region of interest" description="Disordered" evidence="1">
    <location>
        <begin position="816"/>
        <end position="891"/>
    </location>
</feature>
<feature type="compositionally biased region" description="Acidic residues" evidence="1">
    <location>
        <begin position="788"/>
        <end position="803"/>
    </location>
</feature>
<keyword evidence="4" id="KW-1185">Reference proteome</keyword>
<feature type="compositionally biased region" description="Basic and acidic residues" evidence="1">
    <location>
        <begin position="776"/>
        <end position="787"/>
    </location>
</feature>
<feature type="region of interest" description="Disordered" evidence="1">
    <location>
        <begin position="299"/>
        <end position="705"/>
    </location>
</feature>
<evidence type="ECO:0000313" key="3">
    <source>
        <dbReference type="EMBL" id="KAJ2898006.1"/>
    </source>
</evidence>
<reference evidence="3" key="1">
    <citation type="submission" date="2022-07" db="EMBL/GenBank/DDBJ databases">
        <title>Draft genome sequence of Zalerion maritima ATCC 34329, a (micro)plastics degrading marine fungus.</title>
        <authorList>
            <person name="Paco A."/>
            <person name="Goncalves M.F.M."/>
            <person name="Rocha-Santos T.A.P."/>
            <person name="Alves A."/>
        </authorList>
    </citation>
    <scope>NUCLEOTIDE SEQUENCE</scope>
    <source>
        <strain evidence="3">ATCC 34329</strain>
    </source>
</reference>
<protein>
    <recommendedName>
        <fullName evidence="2">Protein Zds1 C-terminal domain-containing protein</fullName>
    </recommendedName>
</protein>
<feature type="compositionally biased region" description="Low complexity" evidence="1">
    <location>
        <begin position="574"/>
        <end position="587"/>
    </location>
</feature>